<evidence type="ECO:0000256" key="1">
    <source>
        <dbReference type="ARBA" id="ARBA00022553"/>
    </source>
</evidence>
<dbReference type="InterPro" id="IPR011006">
    <property type="entry name" value="CheY-like_superfamily"/>
</dbReference>
<organism evidence="5 6">
    <name type="scientific">Sphaerospermopsis kisseleviana CS-549</name>
    <dbReference type="NCBI Taxonomy" id="3021783"/>
    <lineage>
        <taxon>Bacteria</taxon>
        <taxon>Bacillati</taxon>
        <taxon>Cyanobacteriota</taxon>
        <taxon>Cyanophyceae</taxon>
        <taxon>Nostocales</taxon>
        <taxon>Aphanizomenonaceae</taxon>
        <taxon>Sphaerospermopsis</taxon>
        <taxon>Sphaerospermopsis kisseleviana</taxon>
    </lineage>
</organism>
<dbReference type="Gene3D" id="3.40.50.2300">
    <property type="match status" value="1"/>
</dbReference>
<dbReference type="InterPro" id="IPR001789">
    <property type="entry name" value="Sig_transdc_resp-reg_receiver"/>
</dbReference>
<reference evidence="5 6" key="1">
    <citation type="submission" date="2023-01" db="EMBL/GenBank/DDBJ databases">
        <title>Genomes from the Australian National Cyanobacteria Reference Collection.</title>
        <authorList>
            <person name="Willis A."/>
            <person name="Lee E.M.F."/>
        </authorList>
    </citation>
    <scope>NUCLEOTIDE SEQUENCE [LARGE SCALE GENOMIC DNA]</scope>
    <source>
        <strain evidence="5 6">CS-549</strain>
    </source>
</reference>
<dbReference type="EMBL" id="JAQMTI010000185">
    <property type="protein sequence ID" value="MDB9442726.1"/>
    <property type="molecule type" value="Genomic_DNA"/>
</dbReference>
<dbReference type="PANTHER" id="PTHR45339:SF1">
    <property type="entry name" value="HYBRID SIGNAL TRANSDUCTION HISTIDINE KINASE J"/>
    <property type="match status" value="1"/>
</dbReference>
<dbReference type="PANTHER" id="PTHR45339">
    <property type="entry name" value="HYBRID SIGNAL TRANSDUCTION HISTIDINE KINASE J"/>
    <property type="match status" value="1"/>
</dbReference>
<dbReference type="SUPFAM" id="SSF52172">
    <property type="entry name" value="CheY-like"/>
    <property type="match status" value="1"/>
</dbReference>
<dbReference type="SMART" id="SM00448">
    <property type="entry name" value="REC"/>
    <property type="match status" value="1"/>
</dbReference>
<dbReference type="Proteomes" id="UP001211711">
    <property type="component" value="Unassembled WGS sequence"/>
</dbReference>
<feature type="domain" description="Response regulatory" evidence="4">
    <location>
        <begin position="1"/>
        <end position="91"/>
    </location>
</feature>
<gene>
    <name evidence="5" type="ORF">PN497_15345</name>
</gene>
<evidence type="ECO:0000313" key="6">
    <source>
        <dbReference type="Proteomes" id="UP001211711"/>
    </source>
</evidence>
<dbReference type="Pfam" id="PF00072">
    <property type="entry name" value="Response_reg"/>
    <property type="match status" value="1"/>
</dbReference>
<comment type="caution">
    <text evidence="5">The sequence shown here is derived from an EMBL/GenBank/DDBJ whole genome shotgun (WGS) entry which is preliminary data.</text>
</comment>
<evidence type="ECO:0000259" key="4">
    <source>
        <dbReference type="PROSITE" id="PS50110"/>
    </source>
</evidence>
<name>A0ABT4ZTH7_9CYAN</name>
<evidence type="ECO:0000256" key="2">
    <source>
        <dbReference type="ARBA" id="ARBA00023012"/>
    </source>
</evidence>
<feature type="modified residue" description="4-aspartylphosphate" evidence="3">
    <location>
        <position position="24"/>
    </location>
</feature>
<keyword evidence="6" id="KW-1185">Reference proteome</keyword>
<evidence type="ECO:0000313" key="5">
    <source>
        <dbReference type="EMBL" id="MDB9442726.1"/>
    </source>
</evidence>
<accession>A0ABT4ZTH7</accession>
<evidence type="ECO:0000256" key="3">
    <source>
        <dbReference type="PROSITE-ProRule" id="PRU00169"/>
    </source>
</evidence>
<keyword evidence="2" id="KW-0902">Two-component regulatory system</keyword>
<proteinExistence type="predicted"/>
<dbReference type="PROSITE" id="PS50110">
    <property type="entry name" value="RESPONSE_REGULATORY"/>
    <property type="match status" value="1"/>
</dbReference>
<keyword evidence="1 3" id="KW-0597">Phosphoprotein</keyword>
<sequence>MVAKNGQEAIDLAKIHGPDLILMDIQMPQMDGLEATRLIRADQDLADIPIIALTGLAMPRDREKCLEAGANEYLSKPVRLKEIKDMIQSFLHKK</sequence>
<protein>
    <submittedName>
        <fullName evidence="5">Response regulator</fullName>
    </submittedName>
</protein>